<evidence type="ECO:0000313" key="1">
    <source>
        <dbReference type="EMBL" id="ACD90452.1"/>
    </source>
</evidence>
<name>B3ED27_CHLL2</name>
<dbReference type="HOGENOM" id="CLU_1659094_0_0_10"/>
<dbReference type="KEGG" id="cli:Clim_1392"/>
<accession>B3ED27</accession>
<dbReference type="EMBL" id="CP001097">
    <property type="protein sequence ID" value="ACD90452.1"/>
    <property type="molecule type" value="Genomic_DNA"/>
</dbReference>
<dbReference type="AlphaFoldDB" id="B3ED27"/>
<sequence length="184" mass="20069">MVPARGCMTTAIRVAGNKIPDNPDLIMATIEEYTEGTIQKGIRKTLIHFDTISTPVPEDEKSRHIRQKIDTFEPLLLTPDQAAISIRQAEAIALGERVCRALHPGSVYSESVFLDGLAVAMVRAGKARNAGVDEACKSLEGCSGRPLIISKVSGKYQEICPSVPSECVYWRAVKKGIHCLKHKA</sequence>
<proteinExistence type="predicted"/>
<organism evidence="1 2">
    <name type="scientific">Chlorobium limicola (strain DSM 245 / NBRC 103803 / 6330)</name>
    <dbReference type="NCBI Taxonomy" id="290315"/>
    <lineage>
        <taxon>Bacteria</taxon>
        <taxon>Pseudomonadati</taxon>
        <taxon>Chlorobiota</taxon>
        <taxon>Chlorobiia</taxon>
        <taxon>Chlorobiales</taxon>
        <taxon>Chlorobiaceae</taxon>
        <taxon>Chlorobium/Pelodictyon group</taxon>
        <taxon>Chlorobium</taxon>
    </lineage>
</organism>
<reference evidence="1 2" key="1">
    <citation type="submission" date="2008-05" db="EMBL/GenBank/DDBJ databases">
        <title>Complete sequence of Chlorobium limicola DSM 245.</title>
        <authorList>
            <consortium name="US DOE Joint Genome Institute"/>
            <person name="Lucas S."/>
            <person name="Copeland A."/>
            <person name="Lapidus A."/>
            <person name="Glavina del Rio T."/>
            <person name="Dalin E."/>
            <person name="Tice H."/>
            <person name="Bruce D."/>
            <person name="Goodwin L."/>
            <person name="Pitluck S."/>
            <person name="Schmutz J."/>
            <person name="Larimer F."/>
            <person name="Land M."/>
            <person name="Hauser L."/>
            <person name="Kyrpides N."/>
            <person name="Ovchinnikova G."/>
            <person name="Zhao F."/>
            <person name="Li T."/>
            <person name="Liu Z."/>
            <person name="Overmann J."/>
            <person name="Bryant D.A."/>
            <person name="Richardson P."/>
        </authorList>
    </citation>
    <scope>NUCLEOTIDE SEQUENCE [LARGE SCALE GENOMIC DNA]</scope>
    <source>
        <strain evidence="2">DSM 245 / NBRC 103803 / 6330</strain>
    </source>
</reference>
<protein>
    <submittedName>
        <fullName evidence="1">Uncharacterized protein</fullName>
    </submittedName>
</protein>
<gene>
    <name evidence="1" type="ordered locus">Clim_1392</name>
</gene>
<evidence type="ECO:0000313" key="2">
    <source>
        <dbReference type="Proteomes" id="UP000008841"/>
    </source>
</evidence>
<dbReference type="STRING" id="290315.Clim_1392"/>
<dbReference type="Proteomes" id="UP000008841">
    <property type="component" value="Chromosome"/>
</dbReference>